<dbReference type="InterPro" id="IPR046522">
    <property type="entry name" value="DUF6699"/>
</dbReference>
<dbReference type="AlphaFoldDB" id="A0A5C3M1T5"/>
<proteinExistence type="predicted"/>
<evidence type="ECO:0000313" key="3">
    <source>
        <dbReference type="Proteomes" id="UP000308652"/>
    </source>
</evidence>
<organism evidence="2 3">
    <name type="scientific">Crucibulum laeve</name>
    <dbReference type="NCBI Taxonomy" id="68775"/>
    <lineage>
        <taxon>Eukaryota</taxon>
        <taxon>Fungi</taxon>
        <taxon>Dikarya</taxon>
        <taxon>Basidiomycota</taxon>
        <taxon>Agaricomycotina</taxon>
        <taxon>Agaricomycetes</taxon>
        <taxon>Agaricomycetidae</taxon>
        <taxon>Agaricales</taxon>
        <taxon>Agaricineae</taxon>
        <taxon>Nidulariaceae</taxon>
        <taxon>Crucibulum</taxon>
    </lineage>
</organism>
<protein>
    <recommendedName>
        <fullName evidence="1">DUF6699 domain-containing protein</fullName>
    </recommendedName>
</protein>
<accession>A0A5C3M1T5</accession>
<reference evidence="2 3" key="1">
    <citation type="journal article" date="2019" name="Nat. Ecol. Evol.">
        <title>Megaphylogeny resolves global patterns of mushroom evolution.</title>
        <authorList>
            <person name="Varga T."/>
            <person name="Krizsan K."/>
            <person name="Foldi C."/>
            <person name="Dima B."/>
            <person name="Sanchez-Garcia M."/>
            <person name="Sanchez-Ramirez S."/>
            <person name="Szollosi G.J."/>
            <person name="Szarkandi J.G."/>
            <person name="Papp V."/>
            <person name="Albert L."/>
            <person name="Andreopoulos W."/>
            <person name="Angelini C."/>
            <person name="Antonin V."/>
            <person name="Barry K.W."/>
            <person name="Bougher N.L."/>
            <person name="Buchanan P."/>
            <person name="Buyck B."/>
            <person name="Bense V."/>
            <person name="Catcheside P."/>
            <person name="Chovatia M."/>
            <person name="Cooper J."/>
            <person name="Damon W."/>
            <person name="Desjardin D."/>
            <person name="Finy P."/>
            <person name="Geml J."/>
            <person name="Haridas S."/>
            <person name="Hughes K."/>
            <person name="Justo A."/>
            <person name="Karasinski D."/>
            <person name="Kautmanova I."/>
            <person name="Kiss B."/>
            <person name="Kocsube S."/>
            <person name="Kotiranta H."/>
            <person name="LaButti K.M."/>
            <person name="Lechner B.E."/>
            <person name="Liimatainen K."/>
            <person name="Lipzen A."/>
            <person name="Lukacs Z."/>
            <person name="Mihaltcheva S."/>
            <person name="Morgado L.N."/>
            <person name="Niskanen T."/>
            <person name="Noordeloos M.E."/>
            <person name="Ohm R.A."/>
            <person name="Ortiz-Santana B."/>
            <person name="Ovrebo C."/>
            <person name="Racz N."/>
            <person name="Riley R."/>
            <person name="Savchenko A."/>
            <person name="Shiryaev A."/>
            <person name="Soop K."/>
            <person name="Spirin V."/>
            <person name="Szebenyi C."/>
            <person name="Tomsovsky M."/>
            <person name="Tulloss R.E."/>
            <person name="Uehling J."/>
            <person name="Grigoriev I.V."/>
            <person name="Vagvolgyi C."/>
            <person name="Papp T."/>
            <person name="Martin F.M."/>
            <person name="Miettinen O."/>
            <person name="Hibbett D.S."/>
            <person name="Nagy L.G."/>
        </authorList>
    </citation>
    <scope>NUCLEOTIDE SEQUENCE [LARGE SCALE GENOMIC DNA]</scope>
    <source>
        <strain evidence="2 3">CBS 166.37</strain>
    </source>
</reference>
<evidence type="ECO:0000313" key="2">
    <source>
        <dbReference type="EMBL" id="TFK39180.1"/>
    </source>
</evidence>
<gene>
    <name evidence="2" type="ORF">BDQ12DRAFT_744523</name>
</gene>
<dbReference type="Proteomes" id="UP000308652">
    <property type="component" value="Unassembled WGS sequence"/>
</dbReference>
<sequence>MALVPPPLPLPTCIPLPRISQEEIWLNSLLAKSYHILLQYDVTTPPSTAICIDPWRINSAWMCEPATYPPTSSLTIRLGSRNGRPIVIHSSFVTAVTVWDVIAGVHQALRDRVHKIYGCPKCCSPLGREVEMEIKMIQLAGNNRIWAGLAESDSEWDVWILDLI</sequence>
<feature type="domain" description="DUF6699" evidence="1">
    <location>
        <begin position="38"/>
        <end position="114"/>
    </location>
</feature>
<evidence type="ECO:0000259" key="1">
    <source>
        <dbReference type="Pfam" id="PF20415"/>
    </source>
</evidence>
<dbReference type="OrthoDB" id="3069803at2759"/>
<keyword evidence="3" id="KW-1185">Reference proteome</keyword>
<dbReference type="EMBL" id="ML213600">
    <property type="protein sequence ID" value="TFK39180.1"/>
    <property type="molecule type" value="Genomic_DNA"/>
</dbReference>
<name>A0A5C3M1T5_9AGAR</name>
<dbReference type="Pfam" id="PF20415">
    <property type="entry name" value="DUF6699"/>
    <property type="match status" value="1"/>
</dbReference>